<dbReference type="VEuPathDB" id="MicrosporidiaDB:THOM_1412"/>
<evidence type="ECO:0000313" key="2">
    <source>
        <dbReference type="Proteomes" id="UP000011185"/>
    </source>
</evidence>
<proteinExistence type="predicted"/>
<evidence type="ECO:0000313" key="1">
    <source>
        <dbReference type="EMBL" id="ELQ75641.1"/>
    </source>
</evidence>
<reference evidence="1 2" key="1">
    <citation type="journal article" date="2012" name="PLoS Pathog.">
        <title>The genome of the obligate intracellular parasite Trachipleistophora hominis: new insights into microsporidian genome dynamics and reductive evolution.</title>
        <authorList>
            <person name="Heinz E."/>
            <person name="Williams T.A."/>
            <person name="Nakjang S."/>
            <person name="Noel C.J."/>
            <person name="Swan D.C."/>
            <person name="Goldberg A.V."/>
            <person name="Harris S.R."/>
            <person name="Weinmaier T."/>
            <person name="Markert S."/>
            <person name="Becher D."/>
            <person name="Bernhardt J."/>
            <person name="Dagan T."/>
            <person name="Hacker C."/>
            <person name="Lucocq J.M."/>
            <person name="Schweder T."/>
            <person name="Rattei T."/>
            <person name="Hall N."/>
            <person name="Hirt R.P."/>
            <person name="Embley T.M."/>
        </authorList>
    </citation>
    <scope>NUCLEOTIDE SEQUENCE [LARGE SCALE GENOMIC DNA]</scope>
</reference>
<organism evidence="1 2">
    <name type="scientific">Trachipleistophora hominis</name>
    <name type="common">Microsporidian parasite</name>
    <dbReference type="NCBI Taxonomy" id="72359"/>
    <lineage>
        <taxon>Eukaryota</taxon>
        <taxon>Fungi</taxon>
        <taxon>Fungi incertae sedis</taxon>
        <taxon>Microsporidia</taxon>
        <taxon>Pleistophoridae</taxon>
        <taxon>Trachipleistophora</taxon>
    </lineage>
</organism>
<dbReference type="HOGENOM" id="CLU_3034053_0_0_1"/>
<protein>
    <submittedName>
        <fullName evidence="1">Uncharacterized protein</fullName>
    </submittedName>
</protein>
<dbReference type="EMBL" id="JH993937">
    <property type="protein sequence ID" value="ELQ75641.1"/>
    <property type="molecule type" value="Genomic_DNA"/>
</dbReference>
<sequence length="55" mass="6625">MPIKTHCNGSKTYLRLIFTRRKVILRLRCLAIYDQLKNKDRSSSYVLKEKNNRKI</sequence>
<name>L7JX66_TRAHO</name>
<accession>L7JX66</accession>
<keyword evidence="2" id="KW-1185">Reference proteome</keyword>
<dbReference type="InParanoid" id="L7JX66"/>
<dbReference type="AlphaFoldDB" id="L7JX66"/>
<gene>
    <name evidence="1" type="ORF">THOM_1412</name>
</gene>
<dbReference type="Proteomes" id="UP000011185">
    <property type="component" value="Unassembled WGS sequence"/>
</dbReference>